<comment type="cofactor">
    <cofactor evidence="10 11">
        <name>Zn(2+)</name>
        <dbReference type="ChEBI" id="CHEBI:29105"/>
    </cofactor>
    <text evidence="10 11">Binds 1 zinc ion per subunit.</text>
</comment>
<protein>
    <recommendedName>
        <fullName evidence="11">Metalloendopeptidase</fullName>
        <ecNumber evidence="11">3.4.24.-</ecNumber>
    </recommendedName>
</protein>
<dbReference type="Gene3D" id="3.40.390.10">
    <property type="entry name" value="Collagenase (Catalytic Domain)"/>
    <property type="match status" value="1"/>
</dbReference>
<evidence type="ECO:0000256" key="8">
    <source>
        <dbReference type="ARBA" id="ARBA00023157"/>
    </source>
</evidence>
<dbReference type="CDD" id="cd04280">
    <property type="entry name" value="ZnMc_astacin_like"/>
    <property type="match status" value="1"/>
</dbReference>
<dbReference type="FunFam" id="3.40.390.10:FF:000015">
    <property type="entry name" value="Meprin A subunit"/>
    <property type="match status" value="1"/>
</dbReference>
<dbReference type="SUPFAM" id="SSF55486">
    <property type="entry name" value="Metalloproteases ('zincins'), catalytic domain"/>
    <property type="match status" value="1"/>
</dbReference>
<dbReference type="AlphaFoldDB" id="A0A8S1C644"/>
<dbReference type="PANTHER" id="PTHR10127">
    <property type="entry name" value="DISCOIDIN, CUB, EGF, LAMININ , AND ZINC METALLOPROTEASE DOMAIN CONTAINING"/>
    <property type="match status" value="1"/>
</dbReference>
<dbReference type="EC" id="3.4.24.-" evidence="11"/>
<feature type="binding site" evidence="10">
    <location>
        <position position="174"/>
    </location>
    <ligand>
        <name>Zn(2+)</name>
        <dbReference type="ChEBI" id="CHEBI:29105"/>
        <note>catalytic</note>
    </ligand>
</feature>
<dbReference type="InterPro" id="IPR024079">
    <property type="entry name" value="MetalloPept_cat_dom_sf"/>
</dbReference>
<gene>
    <name evidence="13" type="ORF">CLODIP_2_CD14813</name>
</gene>
<dbReference type="Proteomes" id="UP000494165">
    <property type="component" value="Unassembled WGS sequence"/>
</dbReference>
<dbReference type="OrthoDB" id="291007at2759"/>
<proteinExistence type="predicted"/>
<dbReference type="PRINTS" id="PR00480">
    <property type="entry name" value="ASTACIN"/>
</dbReference>
<keyword evidence="9" id="KW-0325">Glycoprotein</keyword>
<dbReference type="GO" id="GO:0008270">
    <property type="term" value="F:zinc ion binding"/>
    <property type="evidence" value="ECO:0007669"/>
    <property type="project" value="UniProtKB-UniRule"/>
</dbReference>
<keyword evidence="1 10" id="KW-0645">Protease</keyword>
<keyword evidence="7" id="KW-0865">Zymogen</keyword>
<name>A0A8S1C644_9INSE</name>
<evidence type="ECO:0000259" key="12">
    <source>
        <dbReference type="PROSITE" id="PS51864"/>
    </source>
</evidence>
<evidence type="ECO:0000256" key="4">
    <source>
        <dbReference type="ARBA" id="ARBA00022801"/>
    </source>
</evidence>
<evidence type="ECO:0000256" key="7">
    <source>
        <dbReference type="ARBA" id="ARBA00023145"/>
    </source>
</evidence>
<keyword evidence="14" id="KW-1185">Reference proteome</keyword>
<comment type="caution">
    <text evidence="13">The sequence shown here is derived from an EMBL/GenBank/DDBJ whole genome shotgun (WGS) entry which is preliminary data.</text>
</comment>
<evidence type="ECO:0000256" key="6">
    <source>
        <dbReference type="ARBA" id="ARBA00023049"/>
    </source>
</evidence>
<keyword evidence="4 10" id="KW-0378">Hydrolase</keyword>
<evidence type="ECO:0000256" key="1">
    <source>
        <dbReference type="ARBA" id="ARBA00022670"/>
    </source>
</evidence>
<keyword evidence="8" id="KW-1015">Disulfide bond</keyword>
<evidence type="ECO:0000256" key="10">
    <source>
        <dbReference type="PROSITE-ProRule" id="PRU01211"/>
    </source>
</evidence>
<keyword evidence="6 10" id="KW-0482">Metalloprotease</keyword>
<evidence type="ECO:0000256" key="3">
    <source>
        <dbReference type="ARBA" id="ARBA00022729"/>
    </source>
</evidence>
<evidence type="ECO:0000256" key="2">
    <source>
        <dbReference type="ARBA" id="ARBA00022723"/>
    </source>
</evidence>
<dbReference type="InterPro" id="IPR006026">
    <property type="entry name" value="Peptidase_Metallo"/>
</dbReference>
<dbReference type="Pfam" id="PF01400">
    <property type="entry name" value="Astacin"/>
    <property type="match status" value="1"/>
</dbReference>
<keyword evidence="3 11" id="KW-0732">Signal</keyword>
<dbReference type="InterPro" id="IPR001506">
    <property type="entry name" value="Peptidase_M12A"/>
</dbReference>
<evidence type="ECO:0000313" key="13">
    <source>
        <dbReference type="EMBL" id="CAB3363304.1"/>
    </source>
</evidence>
<dbReference type="InterPro" id="IPR034035">
    <property type="entry name" value="Astacin-like_dom"/>
</dbReference>
<sequence>MFLATALSACVLLVAVQGNPLPSKWDLYAQSVLRARQASLGYPVKSLGSGWNPDSKVNPEELGPYYQGDILTIPDGDRNGLTNTAFRWPGGVVPYVILDGVFSDTELQFIRDAIDLYHQNTCITFVPYDGTQSDYVVIQSEATGCWSTVGRKGGVQYLNLQSPGCIRRVGTPIHELMHAVGFFHEQTRTDRDGFVNILWENIETGYEHNFEIEPDTTAFGVAYDFGSVLHYSEISFSVNGLPTIETKPAGIPIGQRDGFSQSDIDKINIMYNCAAKK</sequence>
<accession>A0A8S1C644</accession>
<dbReference type="GO" id="GO:0004222">
    <property type="term" value="F:metalloendopeptidase activity"/>
    <property type="evidence" value="ECO:0007669"/>
    <property type="project" value="UniProtKB-UniRule"/>
</dbReference>
<dbReference type="EMBL" id="CADEPI010000011">
    <property type="protein sequence ID" value="CAB3363304.1"/>
    <property type="molecule type" value="Genomic_DNA"/>
</dbReference>
<dbReference type="PANTHER" id="PTHR10127:SF780">
    <property type="entry name" value="METALLOENDOPEPTIDASE"/>
    <property type="match status" value="1"/>
</dbReference>
<evidence type="ECO:0000256" key="11">
    <source>
        <dbReference type="RuleBase" id="RU361183"/>
    </source>
</evidence>
<feature type="domain" description="Peptidase M12A" evidence="12">
    <location>
        <begin position="79"/>
        <end position="274"/>
    </location>
</feature>
<dbReference type="PROSITE" id="PS51864">
    <property type="entry name" value="ASTACIN"/>
    <property type="match status" value="1"/>
</dbReference>
<dbReference type="GO" id="GO:0006508">
    <property type="term" value="P:proteolysis"/>
    <property type="evidence" value="ECO:0007669"/>
    <property type="project" value="UniProtKB-KW"/>
</dbReference>
<keyword evidence="5 10" id="KW-0862">Zinc</keyword>
<evidence type="ECO:0000256" key="9">
    <source>
        <dbReference type="ARBA" id="ARBA00023180"/>
    </source>
</evidence>
<keyword evidence="2 10" id="KW-0479">Metal-binding</keyword>
<evidence type="ECO:0000256" key="5">
    <source>
        <dbReference type="ARBA" id="ARBA00022833"/>
    </source>
</evidence>
<feature type="active site" evidence="10">
    <location>
        <position position="175"/>
    </location>
</feature>
<reference evidence="13 14" key="1">
    <citation type="submission" date="2020-04" db="EMBL/GenBank/DDBJ databases">
        <authorList>
            <person name="Alioto T."/>
            <person name="Alioto T."/>
            <person name="Gomez Garrido J."/>
        </authorList>
    </citation>
    <scope>NUCLEOTIDE SEQUENCE [LARGE SCALE GENOMIC DNA]</scope>
</reference>
<feature type="binding site" evidence="10">
    <location>
        <position position="178"/>
    </location>
    <ligand>
        <name>Zn(2+)</name>
        <dbReference type="ChEBI" id="CHEBI:29105"/>
        <note>catalytic</note>
    </ligand>
</feature>
<dbReference type="SMART" id="SM00235">
    <property type="entry name" value="ZnMc"/>
    <property type="match status" value="1"/>
</dbReference>
<organism evidence="13 14">
    <name type="scientific">Cloeon dipterum</name>
    <dbReference type="NCBI Taxonomy" id="197152"/>
    <lineage>
        <taxon>Eukaryota</taxon>
        <taxon>Metazoa</taxon>
        <taxon>Ecdysozoa</taxon>
        <taxon>Arthropoda</taxon>
        <taxon>Hexapoda</taxon>
        <taxon>Insecta</taxon>
        <taxon>Pterygota</taxon>
        <taxon>Palaeoptera</taxon>
        <taxon>Ephemeroptera</taxon>
        <taxon>Pisciforma</taxon>
        <taxon>Baetidae</taxon>
        <taxon>Cloeon</taxon>
    </lineage>
</organism>
<feature type="binding site" evidence="10">
    <location>
        <position position="184"/>
    </location>
    <ligand>
        <name>Zn(2+)</name>
        <dbReference type="ChEBI" id="CHEBI:29105"/>
        <note>catalytic</note>
    </ligand>
</feature>
<feature type="signal peptide" evidence="11">
    <location>
        <begin position="1"/>
        <end position="18"/>
    </location>
</feature>
<evidence type="ECO:0000313" key="14">
    <source>
        <dbReference type="Proteomes" id="UP000494165"/>
    </source>
</evidence>
<feature type="chain" id="PRO_5035964421" description="Metalloendopeptidase" evidence="11">
    <location>
        <begin position="19"/>
        <end position="277"/>
    </location>
</feature>
<comment type="caution">
    <text evidence="10">Lacks conserved residue(s) required for the propagation of feature annotation.</text>
</comment>